<accession>A0A4P9WCU8</accession>
<keyword evidence="3" id="KW-0862">Zinc</keyword>
<dbReference type="AlphaFoldDB" id="A0A4P9WCU8"/>
<evidence type="ECO:0000256" key="4">
    <source>
        <dbReference type="PROSITE-ProRule" id="PRU00042"/>
    </source>
</evidence>
<evidence type="ECO:0000256" key="3">
    <source>
        <dbReference type="ARBA" id="ARBA00022833"/>
    </source>
</evidence>
<dbReference type="GO" id="GO:0008270">
    <property type="term" value="F:zinc ion binding"/>
    <property type="evidence" value="ECO:0007669"/>
    <property type="project" value="UniProtKB-KW"/>
</dbReference>
<feature type="compositionally biased region" description="Basic residues" evidence="5">
    <location>
        <begin position="281"/>
        <end position="293"/>
    </location>
</feature>
<sequence length="388" mass="41803">MSEVNTGYIEERSPLSLLNPDTYLHNLAALPSSPPPLSPASLADSVDDHCSLLESPLPTKEPWFDFLITDLAAVAMGAFGVLPDLDALVHDAERKSELSAESRRPEEEVVKSEDVGVLTTDGGVRLEGAVEWRDDGAPLTDGADAAAAGEVFQPSLPTPLAASVYLASSWASTFPLDLDGVDELSSVDELMETASAPPASSPEFAASPEFPTTLLLESPLFSLLSSPLLSSPLLSSPEMALGDWPLFDADTAFEPAALFDPLPDALPQEPVQQSAAPAPKSIRRTTPKVKRPRPAAPYPSPPSPASTTSPSSPSIGAEDRPFPCTFAGCDRHFRREWNMKSHYKLHFPSSRPFECDVCGRAFARKWDSTRHRRIRHADAPELAEEEVV</sequence>
<evidence type="ECO:0000256" key="5">
    <source>
        <dbReference type="SAM" id="MobiDB-lite"/>
    </source>
</evidence>
<evidence type="ECO:0000256" key="1">
    <source>
        <dbReference type="ARBA" id="ARBA00022723"/>
    </source>
</evidence>
<dbReference type="Gene3D" id="3.30.160.60">
    <property type="entry name" value="Classic Zinc Finger"/>
    <property type="match status" value="2"/>
</dbReference>
<dbReference type="Pfam" id="PF00096">
    <property type="entry name" value="zf-C2H2"/>
    <property type="match status" value="1"/>
</dbReference>
<evidence type="ECO:0000259" key="6">
    <source>
        <dbReference type="PROSITE" id="PS50157"/>
    </source>
</evidence>
<evidence type="ECO:0000313" key="8">
    <source>
        <dbReference type="Proteomes" id="UP000269721"/>
    </source>
</evidence>
<proteinExistence type="predicted"/>
<dbReference type="GO" id="GO:0000981">
    <property type="term" value="F:DNA-binding transcription factor activity, RNA polymerase II-specific"/>
    <property type="evidence" value="ECO:0007669"/>
    <property type="project" value="TreeGrafter"/>
</dbReference>
<feature type="region of interest" description="Disordered" evidence="5">
    <location>
        <begin position="95"/>
        <end position="114"/>
    </location>
</feature>
<keyword evidence="1" id="KW-0479">Metal-binding</keyword>
<dbReference type="SUPFAM" id="SSF57667">
    <property type="entry name" value="beta-beta-alpha zinc fingers"/>
    <property type="match status" value="1"/>
</dbReference>
<feature type="compositionally biased region" description="Low complexity" evidence="5">
    <location>
        <begin position="305"/>
        <end position="314"/>
    </location>
</feature>
<reference evidence="8" key="1">
    <citation type="journal article" date="2018" name="Nat. Microbiol.">
        <title>Leveraging single-cell genomics to expand the fungal tree of life.</title>
        <authorList>
            <person name="Ahrendt S.R."/>
            <person name="Quandt C.A."/>
            <person name="Ciobanu D."/>
            <person name="Clum A."/>
            <person name="Salamov A."/>
            <person name="Andreopoulos B."/>
            <person name="Cheng J.F."/>
            <person name="Woyke T."/>
            <person name="Pelin A."/>
            <person name="Henrissat B."/>
            <person name="Reynolds N.K."/>
            <person name="Benny G.L."/>
            <person name="Smith M.E."/>
            <person name="James T.Y."/>
            <person name="Grigoriev I.V."/>
        </authorList>
    </citation>
    <scope>NUCLEOTIDE SEQUENCE [LARGE SCALE GENOMIC DNA]</scope>
</reference>
<feature type="region of interest" description="Disordered" evidence="5">
    <location>
        <begin position="260"/>
        <end position="319"/>
    </location>
</feature>
<dbReference type="InterPro" id="IPR036236">
    <property type="entry name" value="Znf_C2H2_sf"/>
</dbReference>
<feature type="compositionally biased region" description="Pro residues" evidence="5">
    <location>
        <begin position="294"/>
        <end position="304"/>
    </location>
</feature>
<dbReference type="PANTHER" id="PTHR23235:SF120">
    <property type="entry name" value="KRUPPEL-LIKE FACTOR 15"/>
    <property type="match status" value="1"/>
</dbReference>
<keyword evidence="8" id="KW-1185">Reference proteome</keyword>
<dbReference type="PROSITE" id="PS00028">
    <property type="entry name" value="ZINC_FINGER_C2H2_1"/>
    <property type="match status" value="1"/>
</dbReference>
<protein>
    <recommendedName>
        <fullName evidence="6">C2H2-type domain-containing protein</fullName>
    </recommendedName>
</protein>
<dbReference type="SMART" id="SM00355">
    <property type="entry name" value="ZnF_C2H2"/>
    <property type="match status" value="2"/>
</dbReference>
<feature type="domain" description="C2H2-type" evidence="6">
    <location>
        <begin position="322"/>
        <end position="346"/>
    </location>
</feature>
<name>A0A4P9WCU8_9FUNG</name>
<evidence type="ECO:0000313" key="7">
    <source>
        <dbReference type="EMBL" id="RKO89048.1"/>
    </source>
</evidence>
<dbReference type="Proteomes" id="UP000269721">
    <property type="component" value="Unassembled WGS sequence"/>
</dbReference>
<dbReference type="PANTHER" id="PTHR23235">
    <property type="entry name" value="KRUEPPEL-LIKE TRANSCRIPTION FACTOR"/>
    <property type="match status" value="1"/>
</dbReference>
<dbReference type="OrthoDB" id="6077919at2759"/>
<organism evidence="7 8">
    <name type="scientific">Blyttiomyces helicus</name>
    <dbReference type="NCBI Taxonomy" id="388810"/>
    <lineage>
        <taxon>Eukaryota</taxon>
        <taxon>Fungi</taxon>
        <taxon>Fungi incertae sedis</taxon>
        <taxon>Chytridiomycota</taxon>
        <taxon>Chytridiomycota incertae sedis</taxon>
        <taxon>Chytridiomycetes</taxon>
        <taxon>Chytridiomycetes incertae sedis</taxon>
        <taxon>Blyttiomyces</taxon>
    </lineage>
</organism>
<gene>
    <name evidence="7" type="ORF">BDK51DRAFT_50083</name>
</gene>
<evidence type="ECO:0000256" key="2">
    <source>
        <dbReference type="ARBA" id="ARBA00022771"/>
    </source>
</evidence>
<dbReference type="PROSITE" id="PS50157">
    <property type="entry name" value="ZINC_FINGER_C2H2_2"/>
    <property type="match status" value="2"/>
</dbReference>
<dbReference type="EMBL" id="KZ996320">
    <property type="protein sequence ID" value="RKO89048.1"/>
    <property type="molecule type" value="Genomic_DNA"/>
</dbReference>
<dbReference type="FunFam" id="3.30.160.60:FF:000446">
    <property type="entry name" value="Zinc finger protein"/>
    <property type="match status" value="1"/>
</dbReference>
<dbReference type="GO" id="GO:0000978">
    <property type="term" value="F:RNA polymerase II cis-regulatory region sequence-specific DNA binding"/>
    <property type="evidence" value="ECO:0007669"/>
    <property type="project" value="TreeGrafter"/>
</dbReference>
<keyword evidence="2 4" id="KW-0863">Zinc-finger</keyword>
<dbReference type="InterPro" id="IPR013087">
    <property type="entry name" value="Znf_C2H2_type"/>
</dbReference>
<feature type="domain" description="C2H2-type" evidence="6">
    <location>
        <begin position="353"/>
        <end position="381"/>
    </location>
</feature>